<dbReference type="SUPFAM" id="SSF69572">
    <property type="entry name" value="Activating enzymes of the ubiquitin-like proteins"/>
    <property type="match status" value="1"/>
</dbReference>
<protein>
    <submittedName>
        <fullName evidence="2">HesA/MoeB/ThiF family protein</fullName>
    </submittedName>
</protein>
<dbReference type="PANTHER" id="PTHR10953">
    <property type="entry name" value="UBIQUITIN-ACTIVATING ENZYME E1"/>
    <property type="match status" value="1"/>
</dbReference>
<proteinExistence type="predicted"/>
<evidence type="ECO:0000259" key="1">
    <source>
        <dbReference type="Pfam" id="PF00899"/>
    </source>
</evidence>
<reference evidence="3" key="1">
    <citation type="journal article" date="2019" name="Int. J. Syst. Evol. Microbiol.">
        <title>The Global Catalogue of Microorganisms (GCM) 10K type strain sequencing project: providing services to taxonomists for standard genome sequencing and annotation.</title>
        <authorList>
            <consortium name="The Broad Institute Genomics Platform"/>
            <consortium name="The Broad Institute Genome Sequencing Center for Infectious Disease"/>
            <person name="Wu L."/>
            <person name="Ma J."/>
        </authorList>
    </citation>
    <scope>NUCLEOTIDE SEQUENCE [LARGE SCALE GENOMIC DNA]</scope>
    <source>
        <strain evidence="3">CCUG 57401</strain>
    </source>
</reference>
<sequence>MTDDQLLRYSRHILLDEVGIEGQQRLLAAHALVIGAGGLGSPVALYLGTAGVGRITLVDHDTVDLTNLQRQIAHNLARVGSPKAESARQAIAAINPEIEVHAVNARADAALLDALVAQADVVLDCCDNFATRQAINAACVRHGKPLVSGAAIRFDGQVAVFDPADPASPCYACIFPPDLEFEETRCAVMGVFAPMVGIIGAMQAAEALKLLSGAGPSLAGRLLMLDGRAMEWNEMKVPRNPQCPVCAARAAST</sequence>
<dbReference type="NCBIfam" id="NF004281">
    <property type="entry name" value="PRK05690.1"/>
    <property type="match status" value="1"/>
</dbReference>
<dbReference type="Pfam" id="PF00899">
    <property type="entry name" value="ThiF"/>
    <property type="match status" value="1"/>
</dbReference>
<dbReference type="Proteomes" id="UP001596037">
    <property type="component" value="Unassembled WGS sequence"/>
</dbReference>
<evidence type="ECO:0000313" key="2">
    <source>
        <dbReference type="EMBL" id="MFC5498307.1"/>
    </source>
</evidence>
<dbReference type="EMBL" id="JBHSMF010000006">
    <property type="protein sequence ID" value="MFC5498307.1"/>
    <property type="molecule type" value="Genomic_DNA"/>
</dbReference>
<accession>A0ABW0NGA6</accession>
<dbReference type="Gene3D" id="3.40.50.720">
    <property type="entry name" value="NAD(P)-binding Rossmann-like Domain"/>
    <property type="match status" value="1"/>
</dbReference>
<evidence type="ECO:0000313" key="3">
    <source>
        <dbReference type="Proteomes" id="UP001596037"/>
    </source>
</evidence>
<feature type="domain" description="THIF-type NAD/FAD binding fold" evidence="1">
    <location>
        <begin position="9"/>
        <end position="245"/>
    </location>
</feature>
<gene>
    <name evidence="2" type="ORF">ACFPOE_12250</name>
</gene>
<comment type="caution">
    <text evidence="2">The sequence shown here is derived from an EMBL/GenBank/DDBJ whole genome shotgun (WGS) entry which is preliminary data.</text>
</comment>
<dbReference type="PANTHER" id="PTHR10953:SF240">
    <property type="entry name" value="SULFUR CARRIER PROTEIN THIS ADENYLYLTRANSFERASE"/>
    <property type="match status" value="1"/>
</dbReference>
<name>A0ABW0NGA6_9BURK</name>
<dbReference type="InterPro" id="IPR045886">
    <property type="entry name" value="ThiF/MoeB/HesA"/>
</dbReference>
<dbReference type="CDD" id="cd00757">
    <property type="entry name" value="ThiF_MoeB_HesA_family"/>
    <property type="match status" value="1"/>
</dbReference>
<keyword evidence="3" id="KW-1185">Reference proteome</keyword>
<dbReference type="InterPro" id="IPR035985">
    <property type="entry name" value="Ubiquitin-activating_enz"/>
</dbReference>
<dbReference type="RefSeq" id="WP_376850363.1">
    <property type="nucleotide sequence ID" value="NZ_JBHSMF010000006.1"/>
</dbReference>
<organism evidence="2 3">
    <name type="scientific">Caenimonas terrae</name>
    <dbReference type="NCBI Taxonomy" id="696074"/>
    <lineage>
        <taxon>Bacteria</taxon>
        <taxon>Pseudomonadati</taxon>
        <taxon>Pseudomonadota</taxon>
        <taxon>Betaproteobacteria</taxon>
        <taxon>Burkholderiales</taxon>
        <taxon>Comamonadaceae</taxon>
        <taxon>Caenimonas</taxon>
    </lineage>
</organism>
<dbReference type="InterPro" id="IPR000594">
    <property type="entry name" value="ThiF_NAD_FAD-bd"/>
</dbReference>